<evidence type="ECO:0000256" key="1">
    <source>
        <dbReference type="ARBA" id="ARBA00004496"/>
    </source>
</evidence>
<dbReference type="NCBIfam" id="TIGR01003">
    <property type="entry name" value="PTS_HPr_family"/>
    <property type="match status" value="1"/>
</dbReference>
<accession>I0IIZ8</accession>
<comment type="similarity">
    <text evidence="2">Belongs to the HPr family.</text>
</comment>
<name>I0IIZ8_PHYMF</name>
<evidence type="ECO:0000313" key="6">
    <source>
        <dbReference type="EMBL" id="BAM05236.1"/>
    </source>
</evidence>
<proteinExistence type="inferred from homology"/>
<dbReference type="EMBL" id="AP012338">
    <property type="protein sequence ID" value="BAM05236.1"/>
    <property type="molecule type" value="Genomic_DNA"/>
</dbReference>
<protein>
    <submittedName>
        <fullName evidence="6">Phosphocarrier protein HPr</fullName>
    </submittedName>
</protein>
<dbReference type="InterPro" id="IPR035895">
    <property type="entry name" value="HPr-like_sf"/>
</dbReference>
<dbReference type="InterPro" id="IPR000032">
    <property type="entry name" value="HPr-like"/>
</dbReference>
<dbReference type="Gene3D" id="3.30.1340.10">
    <property type="entry name" value="HPr-like"/>
    <property type="match status" value="1"/>
</dbReference>
<evidence type="ECO:0000313" key="7">
    <source>
        <dbReference type="Proteomes" id="UP000007881"/>
    </source>
</evidence>
<dbReference type="RefSeq" id="WP_014438440.1">
    <property type="nucleotide sequence ID" value="NC_017080.1"/>
</dbReference>
<dbReference type="PROSITE" id="PS00369">
    <property type="entry name" value="PTS_HPR_HIS"/>
    <property type="match status" value="1"/>
</dbReference>
<dbReference type="AlphaFoldDB" id="I0IIZ8"/>
<organism evidence="6 7">
    <name type="scientific">Phycisphaera mikurensis (strain NBRC 102666 / KCTC 22515 / FYK2301M01)</name>
    <dbReference type="NCBI Taxonomy" id="1142394"/>
    <lineage>
        <taxon>Bacteria</taxon>
        <taxon>Pseudomonadati</taxon>
        <taxon>Planctomycetota</taxon>
        <taxon>Phycisphaerae</taxon>
        <taxon>Phycisphaerales</taxon>
        <taxon>Phycisphaeraceae</taxon>
        <taxon>Phycisphaera</taxon>
    </lineage>
</organism>
<reference evidence="6 7" key="1">
    <citation type="submission" date="2012-02" db="EMBL/GenBank/DDBJ databases">
        <title>Complete genome sequence of Phycisphaera mikurensis NBRC 102666.</title>
        <authorList>
            <person name="Ankai A."/>
            <person name="Hosoyama A."/>
            <person name="Terui Y."/>
            <person name="Sekine M."/>
            <person name="Fukai R."/>
            <person name="Kato Y."/>
            <person name="Nakamura S."/>
            <person name="Yamada-Narita S."/>
            <person name="Kawakoshi A."/>
            <person name="Fukunaga Y."/>
            <person name="Yamazaki S."/>
            <person name="Fujita N."/>
        </authorList>
    </citation>
    <scope>NUCLEOTIDE SEQUENCE [LARGE SCALE GENOMIC DNA]</scope>
    <source>
        <strain evidence="7">NBRC 102666 / KCTC 22515 / FYK2301M01</strain>
    </source>
</reference>
<evidence type="ECO:0000256" key="4">
    <source>
        <dbReference type="ARBA" id="ARBA00022683"/>
    </source>
</evidence>
<keyword evidence="7" id="KW-1185">Reference proteome</keyword>
<dbReference type="HOGENOM" id="CLU_136230_2_2_0"/>
<dbReference type="KEGG" id="phm:PSMK_30770"/>
<evidence type="ECO:0000256" key="3">
    <source>
        <dbReference type="ARBA" id="ARBA00022490"/>
    </source>
</evidence>
<dbReference type="eggNOG" id="COG1925">
    <property type="taxonomic scope" value="Bacteria"/>
</dbReference>
<evidence type="ECO:0000259" key="5">
    <source>
        <dbReference type="PROSITE" id="PS51350"/>
    </source>
</evidence>
<dbReference type="PROSITE" id="PS51350">
    <property type="entry name" value="PTS_HPR_DOM"/>
    <property type="match status" value="1"/>
</dbReference>
<sequence>MPTATARETIAHRLGMHARPAMGFVDLASGFASAIRVGHAGYDGGMVDGKSIMHLMMLAATEGTVLEIEADGEDAQDAVEKLCAFIRGGFGEG</sequence>
<keyword evidence="3" id="KW-0963">Cytoplasm</keyword>
<dbReference type="PRINTS" id="PR00107">
    <property type="entry name" value="PHOSPHOCPHPR"/>
</dbReference>
<dbReference type="STRING" id="1142394.PSMK_30770"/>
<keyword evidence="4" id="KW-0598">Phosphotransferase system</keyword>
<dbReference type="Pfam" id="PF00381">
    <property type="entry name" value="PTS-HPr"/>
    <property type="match status" value="1"/>
</dbReference>
<dbReference type="Proteomes" id="UP000007881">
    <property type="component" value="Chromosome"/>
</dbReference>
<dbReference type="GO" id="GO:0005737">
    <property type="term" value="C:cytoplasm"/>
    <property type="evidence" value="ECO:0007669"/>
    <property type="project" value="UniProtKB-SubCell"/>
</dbReference>
<dbReference type="GO" id="GO:0009401">
    <property type="term" value="P:phosphoenolpyruvate-dependent sugar phosphotransferase system"/>
    <property type="evidence" value="ECO:0007669"/>
    <property type="project" value="UniProtKB-KW"/>
</dbReference>
<feature type="domain" description="HPr" evidence="5">
    <location>
        <begin position="3"/>
        <end position="93"/>
    </location>
</feature>
<evidence type="ECO:0000256" key="2">
    <source>
        <dbReference type="ARBA" id="ARBA00010736"/>
    </source>
</evidence>
<dbReference type="OrthoDB" id="9809047at2"/>
<comment type="subcellular location">
    <subcellularLocation>
        <location evidence="1">Cytoplasm</location>
    </subcellularLocation>
</comment>
<gene>
    <name evidence="6" type="primary">ptsH</name>
    <name evidence="6" type="ordered locus">PSMK_30770</name>
</gene>
<dbReference type="InterPro" id="IPR050399">
    <property type="entry name" value="HPr"/>
</dbReference>
<dbReference type="PANTHER" id="PTHR33705">
    <property type="entry name" value="PHOSPHOCARRIER PROTEIN HPR"/>
    <property type="match status" value="1"/>
</dbReference>
<dbReference type="CDD" id="cd00367">
    <property type="entry name" value="PTS-HPr_like"/>
    <property type="match status" value="1"/>
</dbReference>
<dbReference type="SUPFAM" id="SSF55594">
    <property type="entry name" value="HPr-like"/>
    <property type="match status" value="1"/>
</dbReference>
<dbReference type="InterPro" id="IPR001020">
    <property type="entry name" value="PTS_HPr_His_P_site"/>
</dbReference>
<dbReference type="PANTHER" id="PTHR33705:SF2">
    <property type="entry name" value="PHOSPHOCARRIER PROTEIN NPR"/>
    <property type="match status" value="1"/>
</dbReference>